<name>A0A9W8GWC8_9FUNG</name>
<keyword evidence="3" id="KW-1185">Reference proteome</keyword>
<dbReference type="OrthoDB" id="5578629at2759"/>
<feature type="compositionally biased region" description="Polar residues" evidence="1">
    <location>
        <begin position="10"/>
        <end position="21"/>
    </location>
</feature>
<evidence type="ECO:0000256" key="1">
    <source>
        <dbReference type="SAM" id="MobiDB-lite"/>
    </source>
</evidence>
<feature type="compositionally biased region" description="Polar residues" evidence="1">
    <location>
        <begin position="191"/>
        <end position="203"/>
    </location>
</feature>
<protein>
    <submittedName>
        <fullName evidence="2">Uncharacterized protein</fullName>
    </submittedName>
</protein>
<reference evidence="2" key="1">
    <citation type="submission" date="2022-07" db="EMBL/GenBank/DDBJ databases">
        <title>Phylogenomic reconstructions and comparative analyses of Kickxellomycotina fungi.</title>
        <authorList>
            <person name="Reynolds N.K."/>
            <person name="Stajich J.E."/>
            <person name="Barry K."/>
            <person name="Grigoriev I.V."/>
            <person name="Crous P."/>
            <person name="Smith M.E."/>
        </authorList>
    </citation>
    <scope>NUCLEOTIDE SEQUENCE</scope>
    <source>
        <strain evidence="2">BCRC 34297</strain>
    </source>
</reference>
<feature type="compositionally biased region" description="Polar residues" evidence="1">
    <location>
        <begin position="94"/>
        <end position="103"/>
    </location>
</feature>
<gene>
    <name evidence="2" type="ORF">GGI19_002339</name>
</gene>
<accession>A0A9W8GWC8</accession>
<sequence length="434" mass="48011">MWLRHKLSEQSRTFSNGQNQAADEWRNIPKNPVFYPPTPKKERGAALADESPVTNDRSRPGRLMSRLKTIFVPKNSTFNFDSQSDSKQHAERQGTGSQNSLRRQPSKLGAFRRSKLVARSPVREDSISPDLRALADSDRIPSPTKGGEYNFPLDAVYSPAAIFAQADKRSPRRMHTVTTAYSPSLGARTGRSYTRSPGCLSNRSPDRVDKRDEDYCTFLYAHQPASPIPCSQNVARSFSLDMPSFQPIPLQQQQHLSLNDTTRGSRSSQLSESTAIAVIDSMSQLIETGSQVSLLLANESNSQVLCESTSRTTCEFNSRIPCSPSLQTFGLGLRALNVYNAADLYLDFPLPSLPRLELDVFEASRTARRPYSEGFAEHAQMTECDCAFCDNCDSASLASTPSNQRAMYIRSSCADAGLVKSTFDLVKLLPSAPQ</sequence>
<feature type="region of interest" description="Disordered" evidence="1">
    <location>
        <begin position="1"/>
        <end position="62"/>
    </location>
</feature>
<evidence type="ECO:0000313" key="2">
    <source>
        <dbReference type="EMBL" id="KAJ2754515.1"/>
    </source>
</evidence>
<proteinExistence type="predicted"/>
<dbReference type="Proteomes" id="UP001140011">
    <property type="component" value="Unassembled WGS sequence"/>
</dbReference>
<dbReference type="EMBL" id="JANBUH010000111">
    <property type="protein sequence ID" value="KAJ2754515.1"/>
    <property type="molecule type" value="Genomic_DNA"/>
</dbReference>
<organism evidence="2 3">
    <name type="scientific">Coemansia pectinata</name>
    <dbReference type="NCBI Taxonomy" id="1052879"/>
    <lineage>
        <taxon>Eukaryota</taxon>
        <taxon>Fungi</taxon>
        <taxon>Fungi incertae sedis</taxon>
        <taxon>Zoopagomycota</taxon>
        <taxon>Kickxellomycotina</taxon>
        <taxon>Kickxellomycetes</taxon>
        <taxon>Kickxellales</taxon>
        <taxon>Kickxellaceae</taxon>
        <taxon>Coemansia</taxon>
    </lineage>
</organism>
<feature type="region of interest" description="Disordered" evidence="1">
    <location>
        <begin position="77"/>
        <end position="124"/>
    </location>
</feature>
<feature type="region of interest" description="Disordered" evidence="1">
    <location>
        <begin position="188"/>
        <end position="207"/>
    </location>
</feature>
<comment type="caution">
    <text evidence="2">The sequence shown here is derived from an EMBL/GenBank/DDBJ whole genome shotgun (WGS) entry which is preliminary data.</text>
</comment>
<evidence type="ECO:0000313" key="3">
    <source>
        <dbReference type="Proteomes" id="UP001140011"/>
    </source>
</evidence>
<dbReference type="AlphaFoldDB" id="A0A9W8GWC8"/>